<dbReference type="GO" id="GO:0046872">
    <property type="term" value="F:metal ion binding"/>
    <property type="evidence" value="ECO:0007669"/>
    <property type="project" value="UniProtKB-KW"/>
</dbReference>
<evidence type="ECO:0000256" key="5">
    <source>
        <dbReference type="ARBA" id="ARBA00022833"/>
    </source>
</evidence>
<dbReference type="PANTHER" id="PTHR10173">
    <property type="entry name" value="METHIONINE SULFOXIDE REDUCTASE"/>
    <property type="match status" value="1"/>
</dbReference>
<sequence>MKDLRTLAFSLLLLIGIILPENKTDTKLIFIYNSKSGFINEITDLAHKMISPETYPCDLYALTYDTFAMKHEWSNYIDHLPMKTVFMYKDKLTENVMKNMELPAAFLLKNDSLINVLSEKEFNSIDDLEGLISKIDQILEEHSVKNEMNDGKLYLSKEEWEKRLNKEQYHILREKGTERAFSGKFDKFFDIGTYVCAGCGTELFTSETKYNSGCGWPAFYESLSGTIEETSDHSVGMTRTEITCKKCDGHLGHVFNDGPRPTGLRYCVNSASLEFEQIEKEQ</sequence>
<dbReference type="EC" id="1.8.4.12" evidence="3"/>
<evidence type="ECO:0000313" key="9">
    <source>
        <dbReference type="EMBL" id="SVA21158.1"/>
    </source>
</evidence>
<dbReference type="InterPro" id="IPR011057">
    <property type="entry name" value="Mss4-like_sf"/>
</dbReference>
<evidence type="ECO:0000256" key="7">
    <source>
        <dbReference type="ARBA" id="ARBA00048488"/>
    </source>
</evidence>
<dbReference type="GO" id="GO:0033743">
    <property type="term" value="F:peptide-methionine (R)-S-oxide reductase activity"/>
    <property type="evidence" value="ECO:0007669"/>
    <property type="project" value="UniProtKB-EC"/>
</dbReference>
<dbReference type="GO" id="GO:0006979">
    <property type="term" value="P:response to oxidative stress"/>
    <property type="evidence" value="ECO:0007669"/>
    <property type="project" value="InterPro"/>
</dbReference>
<comment type="cofactor">
    <cofactor evidence="1">
        <name>Zn(2+)</name>
        <dbReference type="ChEBI" id="CHEBI:29105"/>
    </cofactor>
</comment>
<name>A0A381U0F6_9ZZZZ</name>
<keyword evidence="6" id="KW-0560">Oxidoreductase</keyword>
<dbReference type="FunFam" id="2.170.150.20:FF:000001">
    <property type="entry name" value="Peptide methionine sulfoxide reductase MsrB"/>
    <property type="match status" value="1"/>
</dbReference>
<dbReference type="SUPFAM" id="SSF51316">
    <property type="entry name" value="Mss4-like"/>
    <property type="match status" value="1"/>
</dbReference>
<dbReference type="Gene3D" id="2.170.150.20">
    <property type="entry name" value="Peptide methionine sulfoxide reductase"/>
    <property type="match status" value="1"/>
</dbReference>
<accession>A0A381U0F6</accession>
<feature type="domain" description="MsrB" evidence="8">
    <location>
        <begin position="157"/>
        <end position="278"/>
    </location>
</feature>
<dbReference type="InterPro" id="IPR028427">
    <property type="entry name" value="Met_Sox_Rdtase_MsrB"/>
</dbReference>
<dbReference type="NCBIfam" id="TIGR00357">
    <property type="entry name" value="peptide-methionine (R)-S-oxide reductase MsrB"/>
    <property type="match status" value="1"/>
</dbReference>
<organism evidence="9">
    <name type="scientific">marine metagenome</name>
    <dbReference type="NCBI Taxonomy" id="408172"/>
    <lineage>
        <taxon>unclassified sequences</taxon>
        <taxon>metagenomes</taxon>
        <taxon>ecological metagenomes</taxon>
    </lineage>
</organism>
<dbReference type="PANTHER" id="PTHR10173:SF52">
    <property type="entry name" value="METHIONINE-R-SULFOXIDE REDUCTASE B1"/>
    <property type="match status" value="1"/>
</dbReference>
<dbReference type="Pfam" id="PF01641">
    <property type="entry name" value="SelR"/>
    <property type="match status" value="1"/>
</dbReference>
<proteinExistence type="inferred from homology"/>
<dbReference type="PROSITE" id="PS51790">
    <property type="entry name" value="MSRB"/>
    <property type="match status" value="1"/>
</dbReference>
<evidence type="ECO:0000256" key="6">
    <source>
        <dbReference type="ARBA" id="ARBA00023002"/>
    </source>
</evidence>
<evidence type="ECO:0000256" key="4">
    <source>
        <dbReference type="ARBA" id="ARBA00022723"/>
    </source>
</evidence>
<dbReference type="GO" id="GO:0005737">
    <property type="term" value="C:cytoplasm"/>
    <property type="evidence" value="ECO:0007669"/>
    <property type="project" value="TreeGrafter"/>
</dbReference>
<keyword evidence="5" id="KW-0862">Zinc</keyword>
<evidence type="ECO:0000256" key="2">
    <source>
        <dbReference type="ARBA" id="ARBA00007174"/>
    </source>
</evidence>
<dbReference type="EMBL" id="UINC01005411">
    <property type="protein sequence ID" value="SVA21158.1"/>
    <property type="molecule type" value="Genomic_DNA"/>
</dbReference>
<reference evidence="9" key="1">
    <citation type="submission" date="2018-05" db="EMBL/GenBank/DDBJ databases">
        <authorList>
            <person name="Lanie J.A."/>
            <person name="Ng W.-L."/>
            <person name="Kazmierczak K.M."/>
            <person name="Andrzejewski T.M."/>
            <person name="Davidsen T.M."/>
            <person name="Wayne K.J."/>
            <person name="Tettelin H."/>
            <person name="Glass J.I."/>
            <person name="Rusch D."/>
            <person name="Podicherti R."/>
            <person name="Tsui H.-C.T."/>
            <person name="Winkler M.E."/>
        </authorList>
    </citation>
    <scope>NUCLEOTIDE SEQUENCE</scope>
</reference>
<gene>
    <name evidence="9" type="ORF">METZ01_LOCUS74012</name>
</gene>
<evidence type="ECO:0000259" key="8">
    <source>
        <dbReference type="PROSITE" id="PS51790"/>
    </source>
</evidence>
<comment type="similarity">
    <text evidence="2">Belongs to the MsrB Met sulfoxide reductase family.</text>
</comment>
<dbReference type="InterPro" id="IPR002579">
    <property type="entry name" value="Met_Sox_Rdtase_MsrB_dom"/>
</dbReference>
<dbReference type="GO" id="GO:0030091">
    <property type="term" value="P:protein repair"/>
    <property type="evidence" value="ECO:0007669"/>
    <property type="project" value="InterPro"/>
</dbReference>
<protein>
    <recommendedName>
        <fullName evidence="3">peptide-methionine (R)-S-oxide reductase</fullName>
        <ecNumber evidence="3">1.8.4.12</ecNumber>
    </recommendedName>
</protein>
<dbReference type="AlphaFoldDB" id="A0A381U0F6"/>
<keyword evidence="4" id="KW-0479">Metal-binding</keyword>
<evidence type="ECO:0000256" key="1">
    <source>
        <dbReference type="ARBA" id="ARBA00001947"/>
    </source>
</evidence>
<comment type="catalytic activity">
    <reaction evidence="7">
        <text>L-methionyl-[protein] + [thioredoxin]-disulfide + H2O = L-methionyl-(R)-S-oxide-[protein] + [thioredoxin]-dithiol</text>
        <dbReference type="Rhea" id="RHEA:24164"/>
        <dbReference type="Rhea" id="RHEA-COMP:10698"/>
        <dbReference type="Rhea" id="RHEA-COMP:10700"/>
        <dbReference type="Rhea" id="RHEA-COMP:12313"/>
        <dbReference type="Rhea" id="RHEA-COMP:12314"/>
        <dbReference type="ChEBI" id="CHEBI:15377"/>
        <dbReference type="ChEBI" id="CHEBI:16044"/>
        <dbReference type="ChEBI" id="CHEBI:29950"/>
        <dbReference type="ChEBI" id="CHEBI:45764"/>
        <dbReference type="ChEBI" id="CHEBI:50058"/>
        <dbReference type="EC" id="1.8.4.12"/>
    </reaction>
</comment>
<evidence type="ECO:0000256" key="3">
    <source>
        <dbReference type="ARBA" id="ARBA00012499"/>
    </source>
</evidence>